<dbReference type="GO" id="GO:0009307">
    <property type="term" value="P:DNA restriction-modification system"/>
    <property type="evidence" value="ECO:0007669"/>
    <property type="project" value="UniProtKB-KW"/>
</dbReference>
<dbReference type="GO" id="GO:0032259">
    <property type="term" value="P:methylation"/>
    <property type="evidence" value="ECO:0007669"/>
    <property type="project" value="UniProtKB-KW"/>
</dbReference>
<dbReference type="PROSITE" id="PS00093">
    <property type="entry name" value="N4_MTASE"/>
    <property type="match status" value="1"/>
</dbReference>
<proteinExistence type="inferred from homology"/>
<dbReference type="GO" id="GO:0003677">
    <property type="term" value="F:DNA binding"/>
    <property type="evidence" value="ECO:0007669"/>
    <property type="project" value="InterPro"/>
</dbReference>
<dbReference type="Gene3D" id="3.40.50.150">
    <property type="entry name" value="Vaccinia Virus protein VP39"/>
    <property type="match status" value="2"/>
</dbReference>
<keyword evidence="3 8" id="KW-0489">Methyltransferase</keyword>
<evidence type="ECO:0000256" key="4">
    <source>
        <dbReference type="ARBA" id="ARBA00022679"/>
    </source>
</evidence>
<dbReference type="InterPro" id="IPR029063">
    <property type="entry name" value="SAM-dependent_MTases_sf"/>
</dbReference>
<dbReference type="EMBL" id="LC153140">
    <property type="protein sequence ID" value="BAV59354.1"/>
    <property type="molecule type" value="Genomic_DNA"/>
</dbReference>
<dbReference type="InterPro" id="IPR017985">
    <property type="entry name" value="MeTrfase_CN4_CS"/>
</dbReference>
<protein>
    <recommendedName>
        <fullName evidence="2">site-specific DNA-methyltransferase (cytosine-N(4)-specific)</fullName>
        <ecNumber evidence="2">2.1.1.113</ecNumber>
    </recommendedName>
</protein>
<reference evidence="8" key="1">
    <citation type="journal article" date="2016" name="Genome Biol. Evol.">
        <title>Comparison of intracellular "Ca. Endomicrobium trichonymphae" genomovars illuminates the requirement and decay of defense systems against foreign DNA.</title>
        <authorList>
            <person name="Izawa K."/>
            <person name="Kuwahara H."/>
            <person name="Kihara K."/>
            <person name="Yuki M."/>
            <person name="Lo N."/>
            <person name="Ito T."/>
            <person name="Ohkuma M."/>
            <person name="Hongoh Y."/>
        </authorList>
    </citation>
    <scope>NUCLEOTIDE SEQUENCE</scope>
    <source>
        <strain evidence="8">MdMp-027</strain>
    </source>
</reference>
<evidence type="ECO:0000256" key="6">
    <source>
        <dbReference type="ARBA" id="ARBA00022747"/>
    </source>
</evidence>
<dbReference type="SUPFAM" id="SSF53335">
    <property type="entry name" value="S-adenosyl-L-methionine-dependent methyltransferases"/>
    <property type="match status" value="2"/>
</dbReference>
<evidence type="ECO:0000256" key="1">
    <source>
        <dbReference type="ARBA" id="ARBA00010203"/>
    </source>
</evidence>
<dbReference type="EC" id="2.1.1.113" evidence="2"/>
<evidence type="ECO:0000256" key="3">
    <source>
        <dbReference type="ARBA" id="ARBA00022603"/>
    </source>
</evidence>
<comment type="catalytic activity">
    <reaction evidence="7">
        <text>a 2'-deoxycytidine in DNA + S-adenosyl-L-methionine = an N(4)-methyl-2'-deoxycytidine in DNA + S-adenosyl-L-homocysteine + H(+)</text>
        <dbReference type="Rhea" id="RHEA:16857"/>
        <dbReference type="Rhea" id="RHEA-COMP:11369"/>
        <dbReference type="Rhea" id="RHEA-COMP:13674"/>
        <dbReference type="ChEBI" id="CHEBI:15378"/>
        <dbReference type="ChEBI" id="CHEBI:57856"/>
        <dbReference type="ChEBI" id="CHEBI:59789"/>
        <dbReference type="ChEBI" id="CHEBI:85452"/>
        <dbReference type="ChEBI" id="CHEBI:137933"/>
        <dbReference type="EC" id="2.1.1.113"/>
    </reaction>
</comment>
<dbReference type="REBASE" id="251338">
    <property type="entry name" value="M.Esp27ORFEP"/>
</dbReference>
<keyword evidence="6" id="KW-0680">Restriction system</keyword>
<keyword evidence="4" id="KW-0808">Transferase</keyword>
<name>A0A1C9ZT89_9BACT</name>
<accession>A0A1C9ZT89</accession>
<evidence type="ECO:0000313" key="8">
    <source>
        <dbReference type="EMBL" id="BAV59354.1"/>
    </source>
</evidence>
<dbReference type="AlphaFoldDB" id="A0A1C9ZT89"/>
<keyword evidence="5" id="KW-0949">S-adenosyl-L-methionine</keyword>
<dbReference type="EMBL" id="LC153147">
    <property type="protein sequence ID" value="BAV59361.1"/>
    <property type="molecule type" value="Genomic_DNA"/>
</dbReference>
<organism evidence="8">
    <name type="scientific">Candidatus Endomicrobium sp. MdMp-027</name>
    <dbReference type="NCBI Taxonomy" id="1837116"/>
    <lineage>
        <taxon>Bacteria</taxon>
        <taxon>Pseudomonadati</taxon>
        <taxon>Elusimicrobiota</taxon>
        <taxon>Endomicrobiia</taxon>
        <taxon>Endomicrobiales</taxon>
        <taxon>Endomicrobiaceae</taxon>
        <taxon>Endomicrobium</taxon>
    </lineage>
</organism>
<comment type="similarity">
    <text evidence="1">Belongs to the N(4)/N(6)-methyltransferase family. N(4) subfamily.</text>
</comment>
<dbReference type="GO" id="GO:0015667">
    <property type="term" value="F:site-specific DNA-methyltransferase (cytosine-N4-specific) activity"/>
    <property type="evidence" value="ECO:0007669"/>
    <property type="project" value="UniProtKB-EC"/>
</dbReference>
<evidence type="ECO:0000256" key="2">
    <source>
        <dbReference type="ARBA" id="ARBA00012185"/>
    </source>
</evidence>
<evidence type="ECO:0000256" key="5">
    <source>
        <dbReference type="ARBA" id="ARBA00022691"/>
    </source>
</evidence>
<evidence type="ECO:0000256" key="7">
    <source>
        <dbReference type="ARBA" id="ARBA00049120"/>
    </source>
</evidence>
<sequence length="381" mass="43399">MMPQIGIDILKEFNITKGKLLDPYCGSGSSFFSGLSCGLTEMIGFDLNPLAVLISKVKFTKLSLDVLEETKQNFRNEIFEFIKNEKNIDIKTINPPQVTNIDFWFSKEVITNLAIVKHFIDRIKDEIVKNFFLLAFSETVRECSYTRNNEFKLYRLKEEDILDFNPDVIGFYFKKLKSLISNYKAFYYPKLTEKVKIDIRNSEFQRTGELFDVVLTSPPYGDSKTTVSYGQFSALSNEWLGIRNARKIDALLIGGSKSKNIISKSVIANYVFEISKKDNKRALEVSSFYNDLGISIKKVAGGIKKGGVSIYIVGNRTVKGVQLPTDQFIAEKFEENGFKHMITYKRALSNKFMPSRNSPSNEVGKVANTMLCEYIIVCKKV</sequence>